<dbReference type="InterPro" id="IPR039418">
    <property type="entry name" value="LexA-like"/>
</dbReference>
<dbReference type="PANTHER" id="PTHR40661">
    <property type="match status" value="1"/>
</dbReference>
<comment type="caution">
    <text evidence="5">The sequence shown here is derived from an EMBL/GenBank/DDBJ whole genome shotgun (WGS) entry which is preliminary data.</text>
</comment>
<keyword evidence="1" id="KW-0805">Transcription regulation</keyword>
<organism evidence="5 6">
    <name type="scientific">Camelimonas lactis</name>
    <dbReference type="NCBI Taxonomy" id="659006"/>
    <lineage>
        <taxon>Bacteria</taxon>
        <taxon>Pseudomonadati</taxon>
        <taxon>Pseudomonadota</taxon>
        <taxon>Alphaproteobacteria</taxon>
        <taxon>Hyphomicrobiales</taxon>
        <taxon>Chelatococcaceae</taxon>
        <taxon>Camelimonas</taxon>
    </lineage>
</organism>
<keyword evidence="3" id="KW-0804">Transcription</keyword>
<reference evidence="5 6" key="1">
    <citation type="submission" date="2019-03" db="EMBL/GenBank/DDBJ databases">
        <title>Genomic Encyclopedia of Type Strains, Phase IV (KMG-IV): sequencing the most valuable type-strain genomes for metagenomic binning, comparative biology and taxonomic classification.</title>
        <authorList>
            <person name="Goeker M."/>
        </authorList>
    </citation>
    <scope>NUCLEOTIDE SEQUENCE [LARGE SCALE GENOMIC DNA]</scope>
    <source>
        <strain evidence="5 6">DSM 22958</strain>
    </source>
</reference>
<evidence type="ECO:0000256" key="2">
    <source>
        <dbReference type="ARBA" id="ARBA00023125"/>
    </source>
</evidence>
<dbReference type="EMBL" id="SLWL01000002">
    <property type="protein sequence ID" value="TCO15215.1"/>
    <property type="molecule type" value="Genomic_DNA"/>
</dbReference>
<keyword evidence="2" id="KW-0238">DNA-binding</keyword>
<dbReference type="InterPro" id="IPR036286">
    <property type="entry name" value="LexA/Signal_pep-like_sf"/>
</dbReference>
<dbReference type="SUPFAM" id="SSF51306">
    <property type="entry name" value="LexA/Signal peptidase"/>
    <property type="match status" value="1"/>
</dbReference>
<evidence type="ECO:0000256" key="1">
    <source>
        <dbReference type="ARBA" id="ARBA00023015"/>
    </source>
</evidence>
<keyword evidence="6" id="KW-1185">Reference proteome</keyword>
<name>A0A4R2GXK3_9HYPH</name>
<proteinExistence type="predicted"/>
<dbReference type="GO" id="GO:0003677">
    <property type="term" value="F:DNA binding"/>
    <property type="evidence" value="ECO:0007669"/>
    <property type="project" value="UniProtKB-KW"/>
</dbReference>
<dbReference type="Gene3D" id="2.10.109.10">
    <property type="entry name" value="Umud Fragment, subunit A"/>
    <property type="match status" value="1"/>
</dbReference>
<protein>
    <submittedName>
        <fullName evidence="5">Phage repressor protein C with HTH and peptisase S24 domain</fullName>
    </submittedName>
</protein>
<gene>
    <name evidence="5" type="ORF">EV666_102193</name>
</gene>
<dbReference type="CDD" id="cd06529">
    <property type="entry name" value="S24_LexA-like"/>
    <property type="match status" value="1"/>
</dbReference>
<dbReference type="Proteomes" id="UP000294881">
    <property type="component" value="Unassembled WGS sequence"/>
</dbReference>
<accession>A0A4R2GXK3</accession>
<dbReference type="AlphaFoldDB" id="A0A4R2GXK3"/>
<dbReference type="CDD" id="cd00093">
    <property type="entry name" value="HTH_XRE"/>
    <property type="match status" value="1"/>
</dbReference>
<dbReference type="PANTHER" id="PTHR40661:SF3">
    <property type="entry name" value="FELS-1 PROPHAGE TRANSCRIPTIONAL REGULATOR"/>
    <property type="match status" value="1"/>
</dbReference>
<evidence type="ECO:0000256" key="3">
    <source>
        <dbReference type="ARBA" id="ARBA00023163"/>
    </source>
</evidence>
<dbReference type="Gene3D" id="1.10.260.40">
    <property type="entry name" value="lambda repressor-like DNA-binding domains"/>
    <property type="match status" value="1"/>
</dbReference>
<feature type="domain" description="HTH cro/C1-type" evidence="4">
    <location>
        <begin position="34"/>
        <end position="72"/>
    </location>
</feature>
<dbReference type="OrthoDB" id="528805at2"/>
<dbReference type="InterPro" id="IPR015927">
    <property type="entry name" value="Peptidase_S24_S26A/B/C"/>
</dbReference>
<dbReference type="InterPro" id="IPR001387">
    <property type="entry name" value="Cro/C1-type_HTH"/>
</dbReference>
<dbReference type="SUPFAM" id="SSF47413">
    <property type="entry name" value="lambda repressor-like DNA-binding domains"/>
    <property type="match status" value="1"/>
</dbReference>
<evidence type="ECO:0000313" key="6">
    <source>
        <dbReference type="Proteomes" id="UP000294881"/>
    </source>
</evidence>
<evidence type="ECO:0000313" key="5">
    <source>
        <dbReference type="EMBL" id="TCO15215.1"/>
    </source>
</evidence>
<sequence length="224" mass="25079">MTESSSRRRRGFATFGERLWHAVEGKNVRADLREALGVSDKTIERYYRGETFPTADDMVKIASVTGMNPDWFILGITPPSRHENEDKDVVFVPRLAVRLSAGIGRCNDQEQEVERIPMALSLIRKLGVKPDKAHIVQADGDSMENTIRDGDDVLIDTAMTELSAEGIYALVIGELAMIKRVMPLFNGGFELISDNDRYRSIEISKADAEQLRVIGRAKWVGRAL</sequence>
<evidence type="ECO:0000259" key="4">
    <source>
        <dbReference type="PROSITE" id="PS50943"/>
    </source>
</evidence>
<dbReference type="Pfam" id="PF00717">
    <property type="entry name" value="Peptidase_S24"/>
    <property type="match status" value="1"/>
</dbReference>
<dbReference type="InterPro" id="IPR010982">
    <property type="entry name" value="Lambda_DNA-bd_dom_sf"/>
</dbReference>
<dbReference type="PROSITE" id="PS50943">
    <property type="entry name" value="HTH_CROC1"/>
    <property type="match status" value="1"/>
</dbReference>